<dbReference type="PANTHER" id="PTHR31876">
    <property type="entry name" value="COV-LIKE PROTEIN 1"/>
    <property type="match status" value="1"/>
</dbReference>
<evidence type="ECO:0000313" key="2">
    <source>
        <dbReference type="EMBL" id="ABC27399.1"/>
    </source>
</evidence>
<dbReference type="HOGENOM" id="CLU_068050_5_0_6"/>
<keyword evidence="1" id="KW-1133">Transmembrane helix</keyword>
<dbReference type="eggNOG" id="COG2928">
    <property type="taxonomic scope" value="Bacteria"/>
</dbReference>
<dbReference type="AlphaFoldDB" id="Q2SPM5"/>
<keyword evidence="1" id="KW-0812">Transmembrane</keyword>
<dbReference type="Proteomes" id="UP000000238">
    <property type="component" value="Chromosome"/>
</dbReference>
<evidence type="ECO:0000256" key="1">
    <source>
        <dbReference type="SAM" id="Phobius"/>
    </source>
</evidence>
<reference evidence="2 3" key="1">
    <citation type="journal article" date="2005" name="Nucleic Acids Res.">
        <title>Genomic blueprint of Hahella chejuensis, a marine microbe producing an algicidal agent.</title>
        <authorList>
            <person name="Jeong H."/>
            <person name="Yim J.H."/>
            <person name="Lee C."/>
            <person name="Choi S.-H."/>
            <person name="Park Y.K."/>
            <person name="Yoon S.H."/>
            <person name="Hur C.-G."/>
            <person name="Kang H.-Y."/>
            <person name="Kim D."/>
            <person name="Lee H.H."/>
            <person name="Park K.H."/>
            <person name="Park S.-H."/>
            <person name="Park H.-S."/>
            <person name="Lee H.K."/>
            <person name="Oh T.K."/>
            <person name="Kim J.F."/>
        </authorList>
    </citation>
    <scope>NUCLEOTIDE SEQUENCE [LARGE SCALE GENOMIC DNA]</scope>
    <source>
        <strain evidence="2 3">KCTC 2396</strain>
    </source>
</reference>
<keyword evidence="3" id="KW-1185">Reference proteome</keyword>
<dbReference type="Pfam" id="PF04367">
    <property type="entry name" value="DUF502"/>
    <property type="match status" value="1"/>
</dbReference>
<dbReference type="PANTHER" id="PTHR31876:SF26">
    <property type="entry name" value="PROTEIN LIKE COV 2"/>
    <property type="match status" value="1"/>
</dbReference>
<dbReference type="RefSeq" id="WP_011394476.1">
    <property type="nucleotide sequence ID" value="NC_007645.1"/>
</dbReference>
<dbReference type="OrthoDB" id="9780267at2"/>
<dbReference type="InterPro" id="IPR007462">
    <property type="entry name" value="COV1-like"/>
</dbReference>
<dbReference type="KEGG" id="hch:HCH_00492"/>
<accession>Q2SPM5</accession>
<organism evidence="2 3">
    <name type="scientific">Hahella chejuensis (strain KCTC 2396)</name>
    <dbReference type="NCBI Taxonomy" id="349521"/>
    <lineage>
        <taxon>Bacteria</taxon>
        <taxon>Pseudomonadati</taxon>
        <taxon>Pseudomonadota</taxon>
        <taxon>Gammaproteobacteria</taxon>
        <taxon>Oceanospirillales</taxon>
        <taxon>Hahellaceae</taxon>
        <taxon>Hahella</taxon>
    </lineage>
</organism>
<keyword evidence="1" id="KW-0472">Membrane</keyword>
<name>Q2SPM5_HAHCH</name>
<dbReference type="STRING" id="349521.HCH_00492"/>
<dbReference type="EMBL" id="CP000155">
    <property type="protein sequence ID" value="ABC27399.1"/>
    <property type="molecule type" value="Genomic_DNA"/>
</dbReference>
<feature type="transmembrane region" description="Helical" evidence="1">
    <location>
        <begin position="12"/>
        <end position="33"/>
    </location>
</feature>
<feature type="transmembrane region" description="Helical" evidence="1">
    <location>
        <begin position="60"/>
        <end position="85"/>
    </location>
</feature>
<proteinExistence type="predicted"/>
<sequence length="234" mass="24846">MTKLKLLLRNAFIGGVIVLLPLAILGLFFNWLFRAVTDLIQPITNIVIRMVSAPEVVGDMVVILVIAVACILVGSLTATSIGRFLHSRFDGHLRRIAPGYQMVKEIVTQLLGDKKNSPFRSGAVAEVKIFGPSTPTTVTAIVTSTHDDGRYTVFVPTGPNPTTGFVFHVPGEAVTLRPDIKVEAAIRTIISCGAGSAALLAIAGPGVAKTDPAVVTTNGKPVPSHPEQHKDIQL</sequence>
<gene>
    <name evidence="2" type="ordered locus">HCH_00492</name>
</gene>
<evidence type="ECO:0000313" key="3">
    <source>
        <dbReference type="Proteomes" id="UP000000238"/>
    </source>
</evidence>
<protein>
    <submittedName>
        <fullName evidence="2">Uncharacterized conserved protein</fullName>
    </submittedName>
</protein>